<dbReference type="Gene3D" id="1.10.1660.10">
    <property type="match status" value="1"/>
</dbReference>
<dbReference type="InterPro" id="IPR047057">
    <property type="entry name" value="MerR_fam"/>
</dbReference>
<dbReference type="PROSITE" id="PS50937">
    <property type="entry name" value="HTH_MERR_2"/>
    <property type="match status" value="1"/>
</dbReference>
<reference evidence="7" key="2">
    <citation type="submission" date="2020-09" db="EMBL/GenBank/DDBJ databases">
        <authorList>
            <person name="Sun Q."/>
            <person name="Sedlacek I."/>
        </authorList>
    </citation>
    <scope>NUCLEOTIDE SEQUENCE</scope>
    <source>
        <strain evidence="7">CCM 7684</strain>
    </source>
</reference>
<feature type="domain" description="HTH merR-type" evidence="6">
    <location>
        <begin position="1"/>
        <end position="68"/>
    </location>
</feature>
<proteinExistence type="predicted"/>
<dbReference type="Pfam" id="PF13411">
    <property type="entry name" value="MerR_1"/>
    <property type="match status" value="1"/>
</dbReference>
<dbReference type="AlphaFoldDB" id="A0A8J2YH95"/>
<dbReference type="PROSITE" id="PS00552">
    <property type="entry name" value="HTH_MERR_1"/>
    <property type="match status" value="1"/>
</dbReference>
<keyword evidence="5" id="KW-0804">Transcription</keyword>
<dbReference type="PANTHER" id="PTHR30204:SF94">
    <property type="entry name" value="HEAVY METAL-DEPENDENT TRANSCRIPTIONAL REGULATOR HI_0293-RELATED"/>
    <property type="match status" value="1"/>
</dbReference>
<comment type="caution">
    <text evidence="7">The sequence shown here is derived from an EMBL/GenBank/DDBJ whole genome shotgun (WGS) entry which is preliminary data.</text>
</comment>
<dbReference type="PRINTS" id="PR00040">
    <property type="entry name" value="HTHMERR"/>
</dbReference>
<evidence type="ECO:0000256" key="2">
    <source>
        <dbReference type="ARBA" id="ARBA00022490"/>
    </source>
</evidence>
<comment type="subcellular location">
    <subcellularLocation>
        <location evidence="1">Cytoplasm</location>
    </subcellularLocation>
</comment>
<evidence type="ECO:0000256" key="1">
    <source>
        <dbReference type="ARBA" id="ARBA00004496"/>
    </source>
</evidence>
<dbReference type="GO" id="GO:0005507">
    <property type="term" value="F:copper ion binding"/>
    <property type="evidence" value="ECO:0007669"/>
    <property type="project" value="InterPro"/>
</dbReference>
<dbReference type="InterPro" id="IPR011789">
    <property type="entry name" value="CueR"/>
</dbReference>
<dbReference type="NCBIfam" id="TIGR02044">
    <property type="entry name" value="CueR"/>
    <property type="match status" value="1"/>
</dbReference>
<dbReference type="GO" id="GO:0003677">
    <property type="term" value="F:DNA binding"/>
    <property type="evidence" value="ECO:0007669"/>
    <property type="project" value="UniProtKB-KW"/>
</dbReference>
<evidence type="ECO:0000313" key="7">
    <source>
        <dbReference type="EMBL" id="GGE42037.1"/>
    </source>
</evidence>
<keyword evidence="4" id="KW-0238">DNA-binding</keyword>
<dbReference type="RefSeq" id="WP_188409510.1">
    <property type="nucleotide sequence ID" value="NZ_BMCP01000002.1"/>
</dbReference>
<accession>A0A8J2YH95</accession>
<evidence type="ECO:0000256" key="4">
    <source>
        <dbReference type="ARBA" id="ARBA00023125"/>
    </source>
</evidence>
<dbReference type="InterPro" id="IPR009061">
    <property type="entry name" value="DNA-bd_dom_put_sf"/>
</dbReference>
<name>A0A8J2YH95_9RHOB</name>
<evidence type="ECO:0000256" key="3">
    <source>
        <dbReference type="ARBA" id="ARBA00023015"/>
    </source>
</evidence>
<sequence>MNVAEAAKSAGLTPKAVRFYESEGLVRPPRAANGYRVYDEGDINRLRFLSRARSLGFSLEECRKLLDLYDDKERSSDEVRTLTEIRMEEIDRRIHELREIRKALMRLASCQGDDRPDCPILDEAASPIAAKA</sequence>
<gene>
    <name evidence="7" type="ORF">GCM10007276_19200</name>
</gene>
<dbReference type="EMBL" id="BMCP01000002">
    <property type="protein sequence ID" value="GGE42037.1"/>
    <property type="molecule type" value="Genomic_DNA"/>
</dbReference>
<organism evidence="7 8">
    <name type="scientific">Agaricicola taiwanensis</name>
    <dbReference type="NCBI Taxonomy" id="591372"/>
    <lineage>
        <taxon>Bacteria</taxon>
        <taxon>Pseudomonadati</taxon>
        <taxon>Pseudomonadota</taxon>
        <taxon>Alphaproteobacteria</taxon>
        <taxon>Rhodobacterales</taxon>
        <taxon>Paracoccaceae</taxon>
        <taxon>Agaricicola</taxon>
    </lineage>
</organism>
<protein>
    <submittedName>
        <fullName evidence="7">Cu(I)-responsive transcriptional regulator</fullName>
    </submittedName>
</protein>
<dbReference type="GO" id="GO:0045893">
    <property type="term" value="P:positive regulation of DNA-templated transcription"/>
    <property type="evidence" value="ECO:0007669"/>
    <property type="project" value="InterPro"/>
</dbReference>
<dbReference type="GO" id="GO:0005737">
    <property type="term" value="C:cytoplasm"/>
    <property type="evidence" value="ECO:0007669"/>
    <property type="project" value="UniProtKB-SubCell"/>
</dbReference>
<keyword evidence="8" id="KW-1185">Reference proteome</keyword>
<reference evidence="7" key="1">
    <citation type="journal article" date="2014" name="Int. J. Syst. Evol. Microbiol.">
        <title>Complete genome sequence of Corynebacterium casei LMG S-19264T (=DSM 44701T), isolated from a smear-ripened cheese.</title>
        <authorList>
            <consortium name="US DOE Joint Genome Institute (JGI-PGF)"/>
            <person name="Walter F."/>
            <person name="Albersmeier A."/>
            <person name="Kalinowski J."/>
            <person name="Ruckert C."/>
        </authorList>
    </citation>
    <scope>NUCLEOTIDE SEQUENCE</scope>
    <source>
        <strain evidence="7">CCM 7684</strain>
    </source>
</reference>
<keyword evidence="2" id="KW-0963">Cytoplasm</keyword>
<dbReference type="GO" id="GO:0003700">
    <property type="term" value="F:DNA-binding transcription factor activity"/>
    <property type="evidence" value="ECO:0007669"/>
    <property type="project" value="InterPro"/>
</dbReference>
<evidence type="ECO:0000259" key="6">
    <source>
        <dbReference type="PROSITE" id="PS50937"/>
    </source>
</evidence>
<dbReference type="Proteomes" id="UP000602745">
    <property type="component" value="Unassembled WGS sequence"/>
</dbReference>
<evidence type="ECO:0000256" key="5">
    <source>
        <dbReference type="ARBA" id="ARBA00023163"/>
    </source>
</evidence>
<dbReference type="InterPro" id="IPR000551">
    <property type="entry name" value="MerR-type_HTH_dom"/>
</dbReference>
<dbReference type="PANTHER" id="PTHR30204">
    <property type="entry name" value="REDOX-CYCLING DRUG-SENSING TRANSCRIPTIONAL ACTIVATOR SOXR"/>
    <property type="match status" value="1"/>
</dbReference>
<evidence type="ECO:0000313" key="8">
    <source>
        <dbReference type="Proteomes" id="UP000602745"/>
    </source>
</evidence>
<dbReference type="SUPFAM" id="SSF46955">
    <property type="entry name" value="Putative DNA-binding domain"/>
    <property type="match status" value="1"/>
</dbReference>
<dbReference type="SMART" id="SM00422">
    <property type="entry name" value="HTH_MERR"/>
    <property type="match status" value="1"/>
</dbReference>
<keyword evidence="3" id="KW-0805">Transcription regulation</keyword>